<organism evidence="1 2">
    <name type="scientific">Dinghuibacter silviterrae</name>
    <dbReference type="NCBI Taxonomy" id="1539049"/>
    <lineage>
        <taxon>Bacteria</taxon>
        <taxon>Pseudomonadati</taxon>
        <taxon>Bacteroidota</taxon>
        <taxon>Chitinophagia</taxon>
        <taxon>Chitinophagales</taxon>
        <taxon>Chitinophagaceae</taxon>
        <taxon>Dinghuibacter</taxon>
    </lineage>
</organism>
<protein>
    <submittedName>
        <fullName evidence="1">Uncharacterized protein DUF4421</fullName>
    </submittedName>
</protein>
<dbReference type="AlphaFoldDB" id="A0A4R8DQ15"/>
<reference evidence="1 2" key="1">
    <citation type="submission" date="2019-03" db="EMBL/GenBank/DDBJ databases">
        <title>Genomic Encyclopedia of Type Strains, Phase IV (KMG-IV): sequencing the most valuable type-strain genomes for metagenomic binning, comparative biology and taxonomic classification.</title>
        <authorList>
            <person name="Goeker M."/>
        </authorList>
    </citation>
    <scope>NUCLEOTIDE SEQUENCE [LARGE SCALE GENOMIC DNA]</scope>
    <source>
        <strain evidence="1 2">DSM 100059</strain>
    </source>
</reference>
<accession>A0A4R8DQ15</accession>
<proteinExistence type="predicted"/>
<comment type="caution">
    <text evidence="1">The sequence shown here is derived from an EMBL/GenBank/DDBJ whole genome shotgun (WGS) entry which is preliminary data.</text>
</comment>
<dbReference type="EMBL" id="SODV01000001">
    <property type="protein sequence ID" value="TDW99855.1"/>
    <property type="molecule type" value="Genomic_DNA"/>
</dbReference>
<name>A0A4R8DQ15_9BACT</name>
<dbReference type="Proteomes" id="UP000294498">
    <property type="component" value="Unassembled WGS sequence"/>
</dbReference>
<dbReference type="Pfam" id="PF14391">
    <property type="entry name" value="DUF4421"/>
    <property type="match status" value="1"/>
</dbReference>
<sequence>MILAALLPGAALMAQEKAQVPRFHDFADSNNVRSYIGFYHTRFTSGTAKGGHQPRLQANTSAYFGAALNYKWFSIYYALNIPETSVLGGNNKEVKASQLIISHWWNRWGLEGSYQHDRGLVDQDNPGLHLVNTVWQWPDYKYVGINAVYLFNPSRFSYRAAANFARLQAKSGGSWFVMLTPSYQNFSLRKNALDTAVKDTTLYNLIEKDANHVVLLARVGYSYAFSWGEGRWTCTPFFCIGPGAGVYMDEFHTRQQFFPDLGYQGRLTAGYNGDKWYVYLNGFYDMVQEPQKNLGLKTINESASLSVGYRFHSLRRRILHVL</sequence>
<evidence type="ECO:0000313" key="1">
    <source>
        <dbReference type="EMBL" id="TDW99855.1"/>
    </source>
</evidence>
<keyword evidence="2" id="KW-1185">Reference proteome</keyword>
<gene>
    <name evidence="1" type="ORF">EDB95_0869</name>
</gene>
<dbReference type="InterPro" id="IPR025535">
    <property type="entry name" value="DUF4421"/>
</dbReference>
<evidence type="ECO:0000313" key="2">
    <source>
        <dbReference type="Proteomes" id="UP000294498"/>
    </source>
</evidence>